<dbReference type="SMART" id="SM00680">
    <property type="entry name" value="CLIP"/>
    <property type="match status" value="1"/>
</dbReference>
<accession>A0AAV8X6P7</accession>
<dbReference type="PANTHER" id="PTHR24264:SF65">
    <property type="entry name" value="SRCR DOMAIN-CONTAINING PROTEIN"/>
    <property type="match status" value="1"/>
</dbReference>
<dbReference type="SMART" id="SM00020">
    <property type="entry name" value="Tryp_SPc"/>
    <property type="match status" value="1"/>
</dbReference>
<dbReference type="PROSITE" id="PS51888">
    <property type="entry name" value="CLIP"/>
    <property type="match status" value="1"/>
</dbReference>
<dbReference type="Gene3D" id="3.30.1640.30">
    <property type="match status" value="1"/>
</dbReference>
<dbReference type="GO" id="GO:0004252">
    <property type="term" value="F:serine-type endopeptidase activity"/>
    <property type="evidence" value="ECO:0007669"/>
    <property type="project" value="UniProtKB-UniRule"/>
</dbReference>
<sequence>MATICETPNYDPGYCIEIRQCAILFKQLNNTKARTFLRQSQCGPQNENRLNPKVCCGKYNNFRNVSKNIAEEDKIFPKSCGFQRPVVRGRIVGGKEASLGEYPWMARFSVVLGEHNTETKIDCSSGGLFCAEARQISRAAKVIVHPDYNPESSGHYNDISIIHLNKGAQLSNFVQPICLLMDPSQVPARYYLSGWGKTETESSSKIKMKVEISHFDKTECKEKYSLLNIELKDSQICAGGEEQKDSCTGDSGGPLMMPTSNGTWYASGIVSYGIGCGLKGWPGVYTNIASFIPWIKKQIYLNSMISTRSNFKREHKRHNKTKVSSQIMN</sequence>
<dbReference type="Pfam" id="PF00089">
    <property type="entry name" value="Trypsin"/>
    <property type="match status" value="1"/>
</dbReference>
<evidence type="ECO:0000259" key="9">
    <source>
        <dbReference type="PROSITE" id="PS50240"/>
    </source>
</evidence>
<evidence type="ECO:0000256" key="3">
    <source>
        <dbReference type="ARBA" id="ARBA00022670"/>
    </source>
</evidence>
<protein>
    <recommendedName>
        <fullName evidence="8">CLIP domain-containing serine protease</fullName>
        <ecNumber evidence="8">3.4.21.-</ecNumber>
    </recommendedName>
</protein>
<comment type="domain">
    <text evidence="8">The clip domain consists of 35-55 residues which are 'knitted' together usually by 3 conserved disulfide bonds forming a clip-like compact structure.</text>
</comment>
<evidence type="ECO:0000256" key="7">
    <source>
        <dbReference type="ARBA" id="ARBA00023157"/>
    </source>
</evidence>
<dbReference type="PRINTS" id="PR00722">
    <property type="entry name" value="CHYMOTRYPSIN"/>
</dbReference>
<dbReference type="InterPro" id="IPR022700">
    <property type="entry name" value="CLIP"/>
</dbReference>
<name>A0AAV8X6P7_9CUCU</name>
<dbReference type="Gene3D" id="2.40.10.10">
    <property type="entry name" value="Trypsin-like serine proteases"/>
    <property type="match status" value="2"/>
</dbReference>
<dbReference type="Pfam" id="PF12032">
    <property type="entry name" value="CLIP"/>
    <property type="match status" value="1"/>
</dbReference>
<keyword evidence="2 8" id="KW-0964">Secreted</keyword>
<dbReference type="PANTHER" id="PTHR24264">
    <property type="entry name" value="TRYPSIN-RELATED"/>
    <property type="match status" value="1"/>
</dbReference>
<organism evidence="11 12">
    <name type="scientific">Rhamnusium bicolor</name>
    <dbReference type="NCBI Taxonomy" id="1586634"/>
    <lineage>
        <taxon>Eukaryota</taxon>
        <taxon>Metazoa</taxon>
        <taxon>Ecdysozoa</taxon>
        <taxon>Arthropoda</taxon>
        <taxon>Hexapoda</taxon>
        <taxon>Insecta</taxon>
        <taxon>Pterygota</taxon>
        <taxon>Neoptera</taxon>
        <taxon>Endopterygota</taxon>
        <taxon>Coleoptera</taxon>
        <taxon>Polyphaga</taxon>
        <taxon>Cucujiformia</taxon>
        <taxon>Chrysomeloidea</taxon>
        <taxon>Cerambycidae</taxon>
        <taxon>Lepturinae</taxon>
        <taxon>Rhagiini</taxon>
        <taxon>Rhamnusium</taxon>
    </lineage>
</organism>
<keyword evidence="6 8" id="KW-0720">Serine protease</keyword>
<evidence type="ECO:0000313" key="11">
    <source>
        <dbReference type="EMBL" id="KAJ8934224.1"/>
    </source>
</evidence>
<dbReference type="GO" id="GO:0005615">
    <property type="term" value="C:extracellular space"/>
    <property type="evidence" value="ECO:0007669"/>
    <property type="project" value="TreeGrafter"/>
</dbReference>
<dbReference type="PROSITE" id="PS00135">
    <property type="entry name" value="TRYPSIN_SER"/>
    <property type="match status" value="1"/>
</dbReference>
<comment type="similarity">
    <text evidence="8">Belongs to the peptidase S1 family. CLIP subfamily.</text>
</comment>
<comment type="caution">
    <text evidence="11">The sequence shown here is derived from an EMBL/GenBank/DDBJ whole genome shotgun (WGS) entry which is preliminary data.</text>
</comment>
<proteinExistence type="inferred from homology"/>
<dbReference type="FunFam" id="2.40.10.10:FF:000084">
    <property type="entry name" value="Serine protease easter"/>
    <property type="match status" value="1"/>
</dbReference>
<dbReference type="AlphaFoldDB" id="A0AAV8X6P7"/>
<evidence type="ECO:0000256" key="6">
    <source>
        <dbReference type="ARBA" id="ARBA00022825"/>
    </source>
</evidence>
<evidence type="ECO:0000256" key="5">
    <source>
        <dbReference type="ARBA" id="ARBA00022801"/>
    </source>
</evidence>
<evidence type="ECO:0000256" key="4">
    <source>
        <dbReference type="ARBA" id="ARBA00022729"/>
    </source>
</evidence>
<evidence type="ECO:0000259" key="10">
    <source>
        <dbReference type="PROSITE" id="PS51888"/>
    </source>
</evidence>
<keyword evidence="7" id="KW-1015">Disulfide bond</keyword>
<gene>
    <name evidence="11" type="ORF">NQ314_013502</name>
</gene>
<evidence type="ECO:0000256" key="8">
    <source>
        <dbReference type="RuleBase" id="RU366078"/>
    </source>
</evidence>
<keyword evidence="12" id="KW-1185">Reference proteome</keyword>
<dbReference type="InterPro" id="IPR033116">
    <property type="entry name" value="TRYPSIN_SER"/>
</dbReference>
<dbReference type="SUPFAM" id="SSF50494">
    <property type="entry name" value="Trypsin-like serine proteases"/>
    <property type="match status" value="1"/>
</dbReference>
<dbReference type="InterPro" id="IPR001314">
    <property type="entry name" value="Peptidase_S1A"/>
</dbReference>
<dbReference type="InterPro" id="IPR043504">
    <property type="entry name" value="Peptidase_S1_PA_chymotrypsin"/>
</dbReference>
<dbReference type="EMBL" id="JANEYF010003756">
    <property type="protein sequence ID" value="KAJ8934224.1"/>
    <property type="molecule type" value="Genomic_DNA"/>
</dbReference>
<dbReference type="InterPro" id="IPR050127">
    <property type="entry name" value="Serine_Proteases_S1"/>
</dbReference>
<dbReference type="CDD" id="cd00190">
    <property type="entry name" value="Tryp_SPc"/>
    <property type="match status" value="1"/>
</dbReference>
<keyword evidence="4" id="KW-0732">Signal</keyword>
<evidence type="ECO:0000256" key="1">
    <source>
        <dbReference type="ARBA" id="ARBA00004613"/>
    </source>
</evidence>
<reference evidence="11" key="1">
    <citation type="journal article" date="2023" name="Insect Mol. Biol.">
        <title>Genome sequencing provides insights into the evolution of gene families encoding plant cell wall-degrading enzymes in longhorned beetles.</title>
        <authorList>
            <person name="Shin N.R."/>
            <person name="Okamura Y."/>
            <person name="Kirsch R."/>
            <person name="Pauchet Y."/>
        </authorList>
    </citation>
    <scope>NUCLEOTIDE SEQUENCE</scope>
    <source>
        <strain evidence="11">RBIC_L_NR</strain>
    </source>
</reference>
<feature type="domain" description="Peptidase S1" evidence="9">
    <location>
        <begin position="91"/>
        <end position="300"/>
    </location>
</feature>
<dbReference type="GO" id="GO:0006508">
    <property type="term" value="P:proteolysis"/>
    <property type="evidence" value="ECO:0007669"/>
    <property type="project" value="UniProtKB-KW"/>
</dbReference>
<keyword evidence="3 8" id="KW-0645">Protease</keyword>
<feature type="domain" description="Clip" evidence="10">
    <location>
        <begin position="4"/>
        <end position="56"/>
    </location>
</feature>
<comment type="subcellular location">
    <subcellularLocation>
        <location evidence="1 8">Secreted</location>
    </subcellularLocation>
</comment>
<dbReference type="PROSITE" id="PS50240">
    <property type="entry name" value="TRYPSIN_DOM"/>
    <property type="match status" value="1"/>
</dbReference>
<dbReference type="InterPro" id="IPR001254">
    <property type="entry name" value="Trypsin_dom"/>
</dbReference>
<dbReference type="InterPro" id="IPR038565">
    <property type="entry name" value="CLIP_sf"/>
</dbReference>
<evidence type="ECO:0000256" key="2">
    <source>
        <dbReference type="ARBA" id="ARBA00022525"/>
    </source>
</evidence>
<dbReference type="InterPro" id="IPR009003">
    <property type="entry name" value="Peptidase_S1_PA"/>
</dbReference>
<dbReference type="Proteomes" id="UP001162156">
    <property type="component" value="Unassembled WGS sequence"/>
</dbReference>
<evidence type="ECO:0000313" key="12">
    <source>
        <dbReference type="Proteomes" id="UP001162156"/>
    </source>
</evidence>
<keyword evidence="5 8" id="KW-0378">Hydrolase</keyword>
<dbReference type="EC" id="3.4.21.-" evidence="8"/>